<name>A0A9E7V2J2_9CAUD</name>
<keyword evidence="2" id="KW-1185">Reference proteome</keyword>
<evidence type="ECO:0000313" key="2">
    <source>
        <dbReference type="Proteomes" id="UP001156221"/>
    </source>
</evidence>
<sequence length="82" mass="9238">MSWTSENYAQVREYLPAADREVFDRMATEGLRVREAAGGAPLPRLFRNWALACQQARVSAPSCHTLRLDYITAAIEARRGNN</sequence>
<gene>
    <name evidence="1" type="primary">38</name>
    <name evidence="1" type="ORF">SEA_BAUER_38</name>
</gene>
<dbReference type="RefSeq" id="YP_010761331.1">
    <property type="nucleotide sequence ID" value="NC_073594.1"/>
</dbReference>
<dbReference type="EMBL" id="OP580516">
    <property type="protein sequence ID" value="UYM26587.1"/>
    <property type="molecule type" value="Genomic_DNA"/>
</dbReference>
<accession>A0A9E7V2J2</accession>
<proteinExistence type="predicted"/>
<dbReference type="GeneID" id="80034702"/>
<dbReference type="KEGG" id="vg:80034702"/>
<reference evidence="1" key="1">
    <citation type="submission" date="2022-10" db="EMBL/GenBank/DDBJ databases">
        <authorList>
            <person name="Shreffler J."/>
            <person name="Spring A.M."/>
            <person name="Klyczek K."/>
            <person name="Garlena R.A."/>
            <person name="Russell D.A."/>
            <person name="Pope W.H."/>
            <person name="Jacobs-Sera D."/>
            <person name="Hatfull G.F."/>
        </authorList>
    </citation>
    <scope>NUCLEOTIDE SEQUENCE</scope>
</reference>
<evidence type="ECO:0000313" key="1">
    <source>
        <dbReference type="EMBL" id="UYM26587.1"/>
    </source>
</evidence>
<protein>
    <submittedName>
        <fullName evidence="1">Uncharacterized protein</fullName>
    </submittedName>
</protein>
<organism evidence="1 2">
    <name type="scientific">Arthrobacter phage Bauer</name>
    <dbReference type="NCBI Taxonomy" id="2985648"/>
    <lineage>
        <taxon>Viruses</taxon>
        <taxon>Duplodnaviria</taxon>
        <taxon>Heunggongvirae</taxon>
        <taxon>Uroviricota</taxon>
        <taxon>Caudoviricetes</taxon>
        <taxon>Bauervirus</taxon>
        <taxon>Bauervirus bauer</taxon>
    </lineage>
</organism>
<dbReference type="Proteomes" id="UP001156221">
    <property type="component" value="Segment"/>
</dbReference>